<organism evidence="1">
    <name type="scientific">Planktothrix agardhii</name>
    <name type="common">Oscillatoria agardhii</name>
    <dbReference type="NCBI Taxonomy" id="1160"/>
    <lineage>
        <taxon>Bacteria</taxon>
        <taxon>Bacillati</taxon>
        <taxon>Cyanobacteriota</taxon>
        <taxon>Cyanophyceae</taxon>
        <taxon>Oscillatoriophycideae</taxon>
        <taxon>Oscillatoriales</taxon>
        <taxon>Microcoleaceae</taxon>
        <taxon>Planktothrix</taxon>
    </lineage>
</organism>
<dbReference type="RefSeq" id="WP_235751358.1">
    <property type="nucleotide sequence ID" value="NZ_JBIIEP010000002.1"/>
</dbReference>
<dbReference type="AlphaFoldDB" id="A0A1J1JCQ5"/>
<dbReference type="Gene3D" id="3.40.50.1820">
    <property type="entry name" value="alpha/beta hydrolase"/>
    <property type="match status" value="1"/>
</dbReference>
<dbReference type="SUPFAM" id="SSF53474">
    <property type="entry name" value="alpha/beta-Hydrolases"/>
    <property type="match status" value="1"/>
</dbReference>
<evidence type="ECO:0008006" key="2">
    <source>
        <dbReference type="Google" id="ProtNLM"/>
    </source>
</evidence>
<protein>
    <recommendedName>
        <fullName evidence="2">AB hydrolase-1 domain-containing protein</fullName>
    </recommendedName>
</protein>
<evidence type="ECO:0000313" key="1">
    <source>
        <dbReference type="EMBL" id="CUM58020.1"/>
    </source>
</evidence>
<accession>A0A1J1JCQ5</accession>
<dbReference type="GeneID" id="77289677"/>
<gene>
    <name evidence="1" type="ORF">PLAM_0053</name>
</gene>
<dbReference type="EMBL" id="LO018304">
    <property type="protein sequence ID" value="CUM58020.1"/>
    <property type="molecule type" value="Genomic_DNA"/>
</dbReference>
<sequence length="254" mass="29208">MSLVPDAMLLNVSPALQQFDRPLLNKLSQQIAIAHWEYSQTPDEPLSLEIALGLLHDYLKHHDRPVHLIGHGTSGLLGLLYARRYPKKVRSLTLLSVGVHPAVDWQAHYYAQLEHFSCSREMILTRMVCNLFGHQSRPLIREILRILERDLSSSLSPHTLYQKVSFFPGGVPVPLLVCGGQDDTIINSNLLQGWQPWLKQGDRIWQCSKGRYFFHYFHSQEVTEQITDFWDLSCLSQNLIESSETVKVRMSTYQ</sequence>
<reference evidence="1" key="1">
    <citation type="submission" date="2015-09" db="EMBL/GenBank/DDBJ databases">
        <authorList>
            <person name="Jackson K.R."/>
            <person name="Lunt B.L."/>
            <person name="Fisher J.N.B."/>
            <person name="Gardner A.V."/>
            <person name="Bailey M.E."/>
            <person name="Deus L.M."/>
            <person name="Earl A.S."/>
            <person name="Gibby P.D."/>
            <person name="Hartmann K.A."/>
            <person name="Liu J.E."/>
            <person name="Manci A.M."/>
            <person name="Nielsen D.A."/>
            <person name="Solomon M.B."/>
            <person name="Breakwell D.P."/>
            <person name="Burnett S.H."/>
            <person name="Grose J.H."/>
        </authorList>
    </citation>
    <scope>NUCLEOTIDE SEQUENCE</scope>
    <source>
        <strain evidence="1">7805</strain>
    </source>
</reference>
<proteinExistence type="predicted"/>
<name>A0A1J1JCQ5_PLAAG</name>
<dbReference type="InterPro" id="IPR029058">
    <property type="entry name" value="AB_hydrolase_fold"/>
</dbReference>